<sequence>MRAAVVIELYPCTNCAAGMCKAQKSLSKHTLLFQRPDQSFHRVVLLWAVWVYELLLEAKTFDQSRVLARYTNQPFVTSQKKGHLYFAQRTKARDESMLKGECSSNRLSGSRQVPSKQFEAVAVHNQGNRTPAVLATPHACKVSGPTFIRFLRDRW</sequence>
<dbReference type="Proteomes" id="UP000225972">
    <property type="component" value="Unassembled WGS sequence"/>
</dbReference>
<accession>A0A238JI61</accession>
<dbReference type="AlphaFoldDB" id="A0A238JI61"/>
<reference evidence="2" key="1">
    <citation type="submission" date="2017-05" db="EMBL/GenBank/DDBJ databases">
        <authorList>
            <person name="Rodrigo-Torres L."/>
            <person name="Arahal R. D."/>
            <person name="Lucena T."/>
        </authorList>
    </citation>
    <scope>NUCLEOTIDE SEQUENCE [LARGE SCALE GENOMIC DNA]</scope>
    <source>
        <strain evidence="2">CECT 8649</strain>
    </source>
</reference>
<gene>
    <name evidence="1" type="ORF">TRP8649_03642</name>
</gene>
<proteinExistence type="predicted"/>
<evidence type="ECO:0000313" key="1">
    <source>
        <dbReference type="EMBL" id="SMX29506.1"/>
    </source>
</evidence>
<dbReference type="EMBL" id="FXXP01000002">
    <property type="protein sequence ID" value="SMX29506.1"/>
    <property type="molecule type" value="Genomic_DNA"/>
</dbReference>
<protein>
    <submittedName>
        <fullName evidence="1">Uncharacterized protein</fullName>
    </submittedName>
</protein>
<name>A0A238JI61_9RHOB</name>
<organism evidence="1 2">
    <name type="scientific">Pelagimonas phthalicica</name>
    <dbReference type="NCBI Taxonomy" id="1037362"/>
    <lineage>
        <taxon>Bacteria</taxon>
        <taxon>Pseudomonadati</taxon>
        <taxon>Pseudomonadota</taxon>
        <taxon>Alphaproteobacteria</taxon>
        <taxon>Rhodobacterales</taxon>
        <taxon>Roseobacteraceae</taxon>
        <taxon>Pelagimonas</taxon>
    </lineage>
</organism>
<keyword evidence="2" id="KW-1185">Reference proteome</keyword>
<evidence type="ECO:0000313" key="2">
    <source>
        <dbReference type="Proteomes" id="UP000225972"/>
    </source>
</evidence>